<feature type="non-terminal residue" evidence="2">
    <location>
        <position position="96"/>
    </location>
</feature>
<keyword evidence="3" id="KW-1185">Reference proteome</keyword>
<dbReference type="AlphaFoldDB" id="A0AA38GW17"/>
<dbReference type="OMA" id="INELRQX"/>
<organism evidence="2 3">
    <name type="scientific">Taxus chinensis</name>
    <name type="common">Chinese yew</name>
    <name type="synonym">Taxus wallichiana var. chinensis</name>
    <dbReference type="NCBI Taxonomy" id="29808"/>
    <lineage>
        <taxon>Eukaryota</taxon>
        <taxon>Viridiplantae</taxon>
        <taxon>Streptophyta</taxon>
        <taxon>Embryophyta</taxon>
        <taxon>Tracheophyta</taxon>
        <taxon>Spermatophyta</taxon>
        <taxon>Pinopsida</taxon>
        <taxon>Pinidae</taxon>
        <taxon>Conifers II</taxon>
        <taxon>Cupressales</taxon>
        <taxon>Taxaceae</taxon>
        <taxon>Taxus</taxon>
    </lineage>
</organism>
<feature type="coiled-coil region" evidence="1">
    <location>
        <begin position="31"/>
        <end position="72"/>
    </location>
</feature>
<comment type="caution">
    <text evidence="2">The sequence shown here is derived from an EMBL/GenBank/DDBJ whole genome shotgun (WGS) entry which is preliminary data.</text>
</comment>
<evidence type="ECO:0000313" key="3">
    <source>
        <dbReference type="Proteomes" id="UP000824469"/>
    </source>
</evidence>
<name>A0AA38GW17_TAXCH</name>
<proteinExistence type="predicted"/>
<gene>
    <name evidence="2" type="ORF">KI387_002236</name>
</gene>
<dbReference type="EMBL" id="JAHRHJ020000001">
    <property type="protein sequence ID" value="KAH9330128.1"/>
    <property type="molecule type" value="Genomic_DNA"/>
</dbReference>
<keyword evidence="1" id="KW-0175">Coiled coil</keyword>
<accession>A0AA38GW17</accession>
<evidence type="ECO:0000313" key="2">
    <source>
        <dbReference type="EMBL" id="KAH9330128.1"/>
    </source>
</evidence>
<dbReference type="Proteomes" id="UP000824469">
    <property type="component" value="Unassembled WGS sequence"/>
</dbReference>
<sequence length="96" mass="11480">MAGYEEDDYDELYADLYEYLEDGRQLPKTSLLEMEERISQITKQSQEMQIEIDTLQKQNDSLQRDKDVLIRNISCLFKTAQMEIARKNKQINELRE</sequence>
<protein>
    <submittedName>
        <fullName evidence="2">Uncharacterized protein</fullName>
    </submittedName>
</protein>
<evidence type="ECO:0000256" key="1">
    <source>
        <dbReference type="SAM" id="Coils"/>
    </source>
</evidence>
<reference evidence="2 3" key="1">
    <citation type="journal article" date="2021" name="Nat. Plants">
        <title>The Taxus genome provides insights into paclitaxel biosynthesis.</title>
        <authorList>
            <person name="Xiong X."/>
            <person name="Gou J."/>
            <person name="Liao Q."/>
            <person name="Li Y."/>
            <person name="Zhou Q."/>
            <person name="Bi G."/>
            <person name="Li C."/>
            <person name="Du R."/>
            <person name="Wang X."/>
            <person name="Sun T."/>
            <person name="Guo L."/>
            <person name="Liang H."/>
            <person name="Lu P."/>
            <person name="Wu Y."/>
            <person name="Zhang Z."/>
            <person name="Ro D.K."/>
            <person name="Shang Y."/>
            <person name="Huang S."/>
            <person name="Yan J."/>
        </authorList>
    </citation>
    <scope>NUCLEOTIDE SEQUENCE [LARGE SCALE GENOMIC DNA]</scope>
    <source>
        <strain evidence="2">Ta-2019</strain>
    </source>
</reference>